<evidence type="ECO:0000313" key="6">
    <source>
        <dbReference type="EMBL" id="PMD17294.1"/>
    </source>
</evidence>
<protein>
    <submittedName>
        <fullName evidence="6">RTA1-domain-containing protein</fullName>
    </submittedName>
</protein>
<dbReference type="OrthoDB" id="3358017at2759"/>
<feature type="transmembrane region" description="Helical" evidence="5">
    <location>
        <begin position="119"/>
        <end position="136"/>
    </location>
</feature>
<dbReference type="EMBL" id="KZ613500">
    <property type="protein sequence ID" value="PMD17294.1"/>
    <property type="molecule type" value="Genomic_DNA"/>
</dbReference>
<keyword evidence="2 5" id="KW-0812">Transmembrane</keyword>
<evidence type="ECO:0000313" key="7">
    <source>
        <dbReference type="Proteomes" id="UP000235672"/>
    </source>
</evidence>
<accession>A0A2J6PTE5</accession>
<feature type="transmembrane region" description="Helical" evidence="5">
    <location>
        <begin position="45"/>
        <end position="66"/>
    </location>
</feature>
<reference evidence="6 7" key="1">
    <citation type="submission" date="2016-05" db="EMBL/GenBank/DDBJ databases">
        <title>A degradative enzymes factory behind the ericoid mycorrhizal symbiosis.</title>
        <authorList>
            <consortium name="DOE Joint Genome Institute"/>
            <person name="Martino E."/>
            <person name="Morin E."/>
            <person name="Grelet G."/>
            <person name="Kuo A."/>
            <person name="Kohler A."/>
            <person name="Daghino S."/>
            <person name="Barry K."/>
            <person name="Choi C."/>
            <person name="Cichocki N."/>
            <person name="Clum A."/>
            <person name="Copeland A."/>
            <person name="Hainaut M."/>
            <person name="Haridas S."/>
            <person name="Labutti K."/>
            <person name="Lindquist E."/>
            <person name="Lipzen A."/>
            <person name="Khouja H.-R."/>
            <person name="Murat C."/>
            <person name="Ohm R."/>
            <person name="Olson A."/>
            <person name="Spatafora J."/>
            <person name="Veneault-Fourrey C."/>
            <person name="Henrissat B."/>
            <person name="Grigoriev I."/>
            <person name="Martin F."/>
            <person name="Perotto S."/>
        </authorList>
    </citation>
    <scope>NUCLEOTIDE SEQUENCE [LARGE SCALE GENOMIC DNA]</scope>
    <source>
        <strain evidence="6 7">UAMH 7357</strain>
    </source>
</reference>
<organism evidence="6 7">
    <name type="scientific">Hyaloscypha hepaticicola</name>
    <dbReference type="NCBI Taxonomy" id="2082293"/>
    <lineage>
        <taxon>Eukaryota</taxon>
        <taxon>Fungi</taxon>
        <taxon>Dikarya</taxon>
        <taxon>Ascomycota</taxon>
        <taxon>Pezizomycotina</taxon>
        <taxon>Leotiomycetes</taxon>
        <taxon>Helotiales</taxon>
        <taxon>Hyaloscyphaceae</taxon>
        <taxon>Hyaloscypha</taxon>
    </lineage>
</organism>
<gene>
    <name evidence="6" type="ORF">NA56DRAFT_672869</name>
</gene>
<keyword evidence="3 5" id="KW-1133">Transmembrane helix</keyword>
<dbReference type="Pfam" id="PF04479">
    <property type="entry name" value="RTA1"/>
    <property type="match status" value="1"/>
</dbReference>
<evidence type="ECO:0000256" key="2">
    <source>
        <dbReference type="ARBA" id="ARBA00022692"/>
    </source>
</evidence>
<sequence>MSNTTTKFLFYHYTPSLAAATIFVLLFLATALLHAFQLFKNRTWYFLPFVIGGFFEPIGYVGRAISSKQSPNWTIGPYVAQSLLTLLAPTLFAASIYMILGRIIRLTDGEQHSLIRARWLTKVFVGGDVLSFLAQSGGGGMLSTAKTASAQKNGQYAITGGLVIQVLFFGFFIIVSAIFHIRISKRPIVRSIAAQVPWQRYLLILYVASTFIMIRSIFRIAEYVQGRDGSLLKTETYLYVFDATLMFLTMALFNIFHPSKIKSKGVLKGTWTEVEGGIAYEYGSSIPLDHR</sequence>
<proteinExistence type="predicted"/>
<dbReference type="InterPro" id="IPR007568">
    <property type="entry name" value="RTA1"/>
</dbReference>
<feature type="transmembrane region" description="Helical" evidence="5">
    <location>
        <begin position="238"/>
        <end position="256"/>
    </location>
</feature>
<dbReference type="PANTHER" id="PTHR31465">
    <property type="entry name" value="PROTEIN RTA1-RELATED"/>
    <property type="match status" value="1"/>
</dbReference>
<evidence type="ECO:0000256" key="1">
    <source>
        <dbReference type="ARBA" id="ARBA00004141"/>
    </source>
</evidence>
<dbReference type="Proteomes" id="UP000235672">
    <property type="component" value="Unassembled WGS sequence"/>
</dbReference>
<dbReference type="AlphaFoldDB" id="A0A2J6PTE5"/>
<feature type="transmembrane region" description="Helical" evidence="5">
    <location>
        <begin position="201"/>
        <end position="218"/>
    </location>
</feature>
<comment type="subcellular location">
    <subcellularLocation>
        <location evidence="1">Membrane</location>
        <topology evidence="1">Multi-pass membrane protein</topology>
    </subcellularLocation>
</comment>
<keyword evidence="7" id="KW-1185">Reference proteome</keyword>
<evidence type="ECO:0000256" key="4">
    <source>
        <dbReference type="ARBA" id="ARBA00023136"/>
    </source>
</evidence>
<evidence type="ECO:0000256" key="3">
    <source>
        <dbReference type="ARBA" id="ARBA00022989"/>
    </source>
</evidence>
<feature type="transmembrane region" description="Helical" evidence="5">
    <location>
        <begin position="12"/>
        <end position="33"/>
    </location>
</feature>
<feature type="transmembrane region" description="Helical" evidence="5">
    <location>
        <begin position="156"/>
        <end position="181"/>
    </location>
</feature>
<evidence type="ECO:0000256" key="5">
    <source>
        <dbReference type="SAM" id="Phobius"/>
    </source>
</evidence>
<dbReference type="PANTHER" id="PTHR31465:SF35">
    <property type="entry name" value="RTA1 DOMAIN PROTEIN-RELATED"/>
    <property type="match status" value="1"/>
</dbReference>
<feature type="transmembrane region" description="Helical" evidence="5">
    <location>
        <begin position="78"/>
        <end position="99"/>
    </location>
</feature>
<name>A0A2J6PTE5_9HELO</name>
<dbReference type="GO" id="GO:0016020">
    <property type="term" value="C:membrane"/>
    <property type="evidence" value="ECO:0007669"/>
    <property type="project" value="UniProtKB-SubCell"/>
</dbReference>
<keyword evidence="4 5" id="KW-0472">Membrane</keyword>
<dbReference type="STRING" id="1745343.A0A2J6PTE5"/>